<evidence type="ECO:0000259" key="5">
    <source>
        <dbReference type="Pfam" id="PF03939"/>
    </source>
</evidence>
<name>A0A8C8S036_9SAUR</name>
<evidence type="ECO:0000256" key="3">
    <source>
        <dbReference type="ARBA" id="ARBA00023274"/>
    </source>
</evidence>
<dbReference type="GO" id="GO:0044391">
    <property type="term" value="C:ribosomal subunit"/>
    <property type="evidence" value="ECO:0007669"/>
    <property type="project" value="UniProtKB-ARBA"/>
</dbReference>
<dbReference type="InterPro" id="IPR012677">
    <property type="entry name" value="Nucleotide-bd_a/b_plait_sf"/>
</dbReference>
<dbReference type="InterPro" id="IPR012678">
    <property type="entry name" value="Ribosomal_uL23/eL15/eS24_sf"/>
</dbReference>
<evidence type="ECO:0000256" key="2">
    <source>
        <dbReference type="ARBA" id="ARBA00022980"/>
    </source>
</evidence>
<dbReference type="Pfam" id="PF03939">
    <property type="entry name" value="Ribosomal_L23eN"/>
    <property type="match status" value="1"/>
</dbReference>
<reference evidence="6" key="1">
    <citation type="submission" date="2025-08" db="UniProtKB">
        <authorList>
            <consortium name="Ensembl"/>
        </authorList>
    </citation>
    <scope>IDENTIFICATION</scope>
</reference>
<protein>
    <recommendedName>
        <fullName evidence="5">Large ribosomal subunit protein uL23 N-terminal domain-containing protein</fullName>
    </recommendedName>
</protein>
<dbReference type="InterPro" id="IPR005633">
    <property type="entry name" value="Ribosomal_uL23_N"/>
</dbReference>
<proteinExistence type="inferred from homology"/>
<keyword evidence="7" id="KW-1185">Reference proteome</keyword>
<dbReference type="InterPro" id="IPR013025">
    <property type="entry name" value="Ribosomal_uL23-like"/>
</dbReference>
<dbReference type="GO" id="GO:0003735">
    <property type="term" value="F:structural constituent of ribosome"/>
    <property type="evidence" value="ECO:0007669"/>
    <property type="project" value="InterPro"/>
</dbReference>
<keyword evidence="3" id="KW-0687">Ribonucleoprotein</keyword>
<organism evidence="6 7">
    <name type="scientific">Pelusios castaneus</name>
    <name type="common">West African mud turtle</name>
    <dbReference type="NCBI Taxonomy" id="367368"/>
    <lineage>
        <taxon>Eukaryota</taxon>
        <taxon>Metazoa</taxon>
        <taxon>Chordata</taxon>
        <taxon>Craniata</taxon>
        <taxon>Vertebrata</taxon>
        <taxon>Euteleostomi</taxon>
        <taxon>Archelosauria</taxon>
        <taxon>Testudinata</taxon>
        <taxon>Testudines</taxon>
        <taxon>Pleurodira</taxon>
        <taxon>Pelomedusidae</taxon>
        <taxon>Pelusios</taxon>
    </lineage>
</organism>
<dbReference type="PANTHER" id="PTHR11620">
    <property type="entry name" value="60S RIBOSOMAL PROTEIN L23A"/>
    <property type="match status" value="1"/>
</dbReference>
<evidence type="ECO:0000313" key="7">
    <source>
        <dbReference type="Proteomes" id="UP000694393"/>
    </source>
</evidence>
<dbReference type="Proteomes" id="UP000694393">
    <property type="component" value="Unplaced"/>
</dbReference>
<feature type="region of interest" description="Disordered" evidence="4">
    <location>
        <begin position="17"/>
        <end position="38"/>
    </location>
</feature>
<evidence type="ECO:0000256" key="1">
    <source>
        <dbReference type="ARBA" id="ARBA00006700"/>
    </source>
</evidence>
<dbReference type="GO" id="GO:0006412">
    <property type="term" value="P:translation"/>
    <property type="evidence" value="ECO:0007669"/>
    <property type="project" value="InterPro"/>
</dbReference>
<dbReference type="SUPFAM" id="SSF54189">
    <property type="entry name" value="Ribosomal proteins S24e, L23 and L15e"/>
    <property type="match status" value="1"/>
</dbReference>
<dbReference type="AlphaFoldDB" id="A0A8C8S036"/>
<dbReference type="Gene3D" id="3.30.70.330">
    <property type="match status" value="1"/>
</dbReference>
<reference evidence="6" key="2">
    <citation type="submission" date="2025-09" db="UniProtKB">
        <authorList>
            <consortium name="Ensembl"/>
        </authorList>
    </citation>
    <scope>IDENTIFICATION</scope>
</reference>
<keyword evidence="2" id="KW-0689">Ribosomal protein</keyword>
<evidence type="ECO:0000313" key="6">
    <source>
        <dbReference type="Ensembl" id="ENSPCEP00000012071.1"/>
    </source>
</evidence>
<comment type="similarity">
    <text evidence="1">Belongs to the universal ribosomal protein uL23 family.</text>
</comment>
<evidence type="ECO:0000256" key="4">
    <source>
        <dbReference type="SAM" id="MobiDB-lite"/>
    </source>
</evidence>
<sequence>GHEIFAALLRAQLVSPFHSGSDPDRARPRLHAHSGDPPGEGLVLSAPVTGLLFLAGPATPEARALTARKAVLKGDHGHKKMTIRTSPTFPRLKSAPRRSKLAHYAVIKFPLTTESALKKMEDNTQVFVVDVEANKHQVTQAVKKLISMCCVGGKGFNDAQKAVFSNISIGF</sequence>
<dbReference type="Ensembl" id="ENSPCET00000012489.1">
    <property type="protein sequence ID" value="ENSPCEP00000012071.1"/>
    <property type="gene ID" value="ENSPCEG00000009480.1"/>
</dbReference>
<feature type="domain" description="Large ribosomal subunit protein uL23 N-terminal" evidence="5">
    <location>
        <begin position="61"/>
        <end position="93"/>
    </location>
</feature>
<accession>A0A8C8S036</accession>